<dbReference type="RefSeq" id="XP_031023829.1">
    <property type="nucleotide sequence ID" value="XM_031170211.1"/>
</dbReference>
<comment type="caution">
    <text evidence="3">The sequence shown here is derived from an EMBL/GenBank/DDBJ whole genome shotgun (WGS) entry which is preliminary data.</text>
</comment>
<dbReference type="Proteomes" id="UP000319731">
    <property type="component" value="Unassembled WGS sequence"/>
</dbReference>
<proteinExistence type="predicted"/>
<evidence type="ECO:0000313" key="4">
    <source>
        <dbReference type="Proteomes" id="UP000319731"/>
    </source>
</evidence>
<protein>
    <recommendedName>
        <fullName evidence="2">Inositol polyphosphate-related phosphatase domain-containing protein</fullName>
    </recommendedName>
</protein>
<keyword evidence="4" id="KW-1185">Reference proteome</keyword>
<feature type="compositionally biased region" description="Polar residues" evidence="1">
    <location>
        <begin position="59"/>
        <end position="121"/>
    </location>
</feature>
<dbReference type="GO" id="GO:0046856">
    <property type="term" value="P:phosphatidylinositol dephosphorylation"/>
    <property type="evidence" value="ECO:0007669"/>
    <property type="project" value="InterPro"/>
</dbReference>
<dbReference type="InterPro" id="IPR015943">
    <property type="entry name" value="WD40/YVTN_repeat-like_dom_sf"/>
</dbReference>
<feature type="domain" description="Inositol polyphosphate-related phosphatase" evidence="2">
    <location>
        <begin position="617"/>
        <end position="954"/>
    </location>
</feature>
<dbReference type="SMART" id="SM00128">
    <property type="entry name" value="IPPc"/>
    <property type="match status" value="1"/>
</dbReference>
<dbReference type="OrthoDB" id="2248459at2759"/>
<dbReference type="InterPro" id="IPR000300">
    <property type="entry name" value="IPPc"/>
</dbReference>
<name>A0A507BZU1_9FUNG</name>
<dbReference type="InterPro" id="IPR036691">
    <property type="entry name" value="Endo/exonu/phosph_ase_sf"/>
</dbReference>
<sequence length="1020" mass="113049">MSSSGTTNPFLQPNISGSRSPNNPFLAHVESNPFEDPNSQLTPGGSTSTSSLPIGNPGANWQQFVAGSVGSPQEITYQRQPTFSSNVGSLLTSSLSQNNPPAVTPQSNRNNSDSPYYQSPRSSAGSAGAASPLDDMLLLKVTDSQIDVNKPDSLLDYKPALPARRPTIGAPALAPRPSESPRRDSLSAATRPSTPSRSVSPSVSSILSDQQAPPLPARPSIKQMAPPPSITTSNNPFINPFVSPSLDTSPERIARLKHQPIQIHTPQADSINRRPPELEQGPVEVQHKGSVRCFCISGTTLCTGTQNLRIFNVSTGENTRTNTLGDSKPICMSFLTSRQPSDEGRFVWVSVESPKATAEKGELFCVDVKTGETVERRVAHSATVTHILRSAKTHMWTIDDNGGLKIWGEDKSGPGGVISLLTSKPQSLRISSRQAVAHLAHGCLWTAQHRVIECYNPLSDAFQQRYDAGPSIGSVTALASTSLPQYVFSSHDDGKVLIWDNLERTGRLRIVNISLYRITALTGVGDRFLWLSLSTGKMQVYDFGDNATSSNWNHVKDWNGSHITELTVDEPCHLETGRLHVVSMSEHGVMKMWDGLLTRDFYDREMINREPQFCTYKDIKFFVGSFNLDAAKPDSLDEGRNQDTGFLSEWLSTVNNPDFIVIGLQEIIDLESTKANAKKFLQGSKTSNEKKNQDHRFMLWQKRLVTSVRECIPDRVYNLVQCNVLVGLFQAVFVADSEVSRLRRVDVEVQLVKTGLGGVYGNKGAIASRLIFDDSSFCFVNCHLAAHTANLAGRNADIANIIKDCNFMPRPFYDNTWVNGGDGSNLLDHDVVVWSGDLNFRLDTLGREQVLSLIERREWNLLQQHDQLIRQAHSTAFPLRMLKEGALDFPPTFKYDRNSTMYDSSDKKRVPAWCDRILYRGSTLSQTSYQRYECLVSDHRPIGSGFVTKVKKMNMPVRADVARQVRILVEENFNRILQTAREDWLTSITGNRALARKILMESKSLRQAREIAQTSLPQSS</sequence>
<dbReference type="Gene3D" id="2.130.10.10">
    <property type="entry name" value="YVTN repeat-like/Quinoprotein amine dehydrogenase"/>
    <property type="match status" value="1"/>
</dbReference>
<dbReference type="GeneID" id="42005508"/>
<gene>
    <name evidence="3" type="ORF">SmJEL517_g04283</name>
</gene>
<feature type="region of interest" description="Disordered" evidence="1">
    <location>
        <begin position="149"/>
        <end position="246"/>
    </location>
</feature>
<accession>A0A507BZU1</accession>
<feature type="compositionally biased region" description="Polar residues" evidence="1">
    <location>
        <begin position="1"/>
        <end position="23"/>
    </location>
</feature>
<dbReference type="GO" id="GO:0004439">
    <property type="term" value="F:phosphatidylinositol-4,5-bisphosphate 5-phosphatase activity"/>
    <property type="evidence" value="ECO:0007669"/>
    <property type="project" value="TreeGrafter"/>
</dbReference>
<dbReference type="SUPFAM" id="SSF56219">
    <property type="entry name" value="DNase I-like"/>
    <property type="match status" value="1"/>
</dbReference>
<dbReference type="InterPro" id="IPR046985">
    <property type="entry name" value="IP5"/>
</dbReference>
<feature type="region of interest" description="Disordered" evidence="1">
    <location>
        <begin position="1"/>
        <end position="130"/>
    </location>
</feature>
<feature type="compositionally biased region" description="Low complexity" evidence="1">
    <location>
        <begin position="190"/>
        <end position="205"/>
    </location>
</feature>
<dbReference type="InterPro" id="IPR036322">
    <property type="entry name" value="WD40_repeat_dom_sf"/>
</dbReference>
<dbReference type="Gene3D" id="3.60.10.10">
    <property type="entry name" value="Endonuclease/exonuclease/phosphatase"/>
    <property type="match status" value="1"/>
</dbReference>
<dbReference type="STRING" id="1806994.A0A507BZU1"/>
<dbReference type="EMBL" id="QEAO01000028">
    <property type="protein sequence ID" value="TPX32651.1"/>
    <property type="molecule type" value="Genomic_DNA"/>
</dbReference>
<organism evidence="3 4">
    <name type="scientific">Synchytrium microbalum</name>
    <dbReference type="NCBI Taxonomy" id="1806994"/>
    <lineage>
        <taxon>Eukaryota</taxon>
        <taxon>Fungi</taxon>
        <taxon>Fungi incertae sedis</taxon>
        <taxon>Chytridiomycota</taxon>
        <taxon>Chytridiomycota incertae sedis</taxon>
        <taxon>Chytridiomycetes</taxon>
        <taxon>Synchytriales</taxon>
        <taxon>Synchytriaceae</taxon>
        <taxon>Synchytrium</taxon>
    </lineage>
</organism>
<dbReference type="AlphaFoldDB" id="A0A507BZU1"/>
<evidence type="ECO:0000313" key="3">
    <source>
        <dbReference type="EMBL" id="TPX32651.1"/>
    </source>
</evidence>
<dbReference type="PANTHER" id="PTHR11200">
    <property type="entry name" value="INOSITOL 5-PHOSPHATASE"/>
    <property type="match status" value="1"/>
</dbReference>
<dbReference type="SUPFAM" id="SSF50978">
    <property type="entry name" value="WD40 repeat-like"/>
    <property type="match status" value="1"/>
</dbReference>
<dbReference type="Pfam" id="PF22669">
    <property type="entry name" value="Exo_endo_phos2"/>
    <property type="match status" value="1"/>
</dbReference>
<dbReference type="PANTHER" id="PTHR11200:SF240">
    <property type="entry name" value="INOSITOL POLYPHOSPHATE 5-PHOSPHATASE C9G1.10C-RELATED"/>
    <property type="match status" value="1"/>
</dbReference>
<feature type="compositionally biased region" description="Low complexity" evidence="1">
    <location>
        <begin position="41"/>
        <end position="53"/>
    </location>
</feature>
<evidence type="ECO:0000259" key="2">
    <source>
        <dbReference type="SMART" id="SM00128"/>
    </source>
</evidence>
<evidence type="ECO:0000256" key="1">
    <source>
        <dbReference type="SAM" id="MobiDB-lite"/>
    </source>
</evidence>
<reference evidence="3 4" key="1">
    <citation type="journal article" date="2019" name="Sci. Rep.">
        <title>Comparative genomics of chytrid fungi reveal insights into the obligate biotrophic and pathogenic lifestyle of Synchytrium endobioticum.</title>
        <authorList>
            <person name="van de Vossenberg B.T.L.H."/>
            <person name="Warris S."/>
            <person name="Nguyen H.D.T."/>
            <person name="van Gent-Pelzer M.P.E."/>
            <person name="Joly D.L."/>
            <person name="van de Geest H.C."/>
            <person name="Bonants P.J.M."/>
            <person name="Smith D.S."/>
            <person name="Levesque C.A."/>
            <person name="van der Lee T.A.J."/>
        </authorList>
    </citation>
    <scope>NUCLEOTIDE SEQUENCE [LARGE SCALE GENOMIC DNA]</scope>
    <source>
        <strain evidence="3 4">JEL517</strain>
    </source>
</reference>